<dbReference type="PANTHER" id="PTHR30055">
    <property type="entry name" value="HTH-TYPE TRANSCRIPTIONAL REGULATOR RUTR"/>
    <property type="match status" value="1"/>
</dbReference>
<dbReference type="RefSeq" id="WP_195692847.1">
    <property type="nucleotide sequence ID" value="NZ_CP064760.1"/>
</dbReference>
<keyword evidence="1 2" id="KW-0238">DNA-binding</keyword>
<feature type="DNA-binding region" description="H-T-H motif" evidence="2">
    <location>
        <begin position="29"/>
        <end position="48"/>
    </location>
</feature>
<feature type="domain" description="HTH tetR-type" evidence="3">
    <location>
        <begin position="6"/>
        <end position="66"/>
    </location>
</feature>
<organism evidence="4 5">
    <name type="scientific">Microbacterium schleiferi</name>
    <dbReference type="NCBI Taxonomy" id="69362"/>
    <lineage>
        <taxon>Bacteria</taxon>
        <taxon>Bacillati</taxon>
        <taxon>Actinomycetota</taxon>
        <taxon>Actinomycetes</taxon>
        <taxon>Micrococcales</taxon>
        <taxon>Microbacteriaceae</taxon>
        <taxon>Microbacterium</taxon>
    </lineage>
</organism>
<evidence type="ECO:0000313" key="5">
    <source>
        <dbReference type="Proteomes" id="UP000594480"/>
    </source>
</evidence>
<dbReference type="Gene3D" id="1.10.357.10">
    <property type="entry name" value="Tetracycline Repressor, domain 2"/>
    <property type="match status" value="1"/>
</dbReference>
<name>A0A7S8MX64_9MICO</name>
<sequence>MAPPTTVRALRIRDTALALIARPGGAATTVRDIAAAAEVSPALLIRHYGSMDGVRDAVNAHVTATVTAALSELVSDDLLDAGAQDSLAAALLDRLGADSPIPRYLLRMLVDGGDSGRALFRELYAAGRRTVDAMVRAGVLTDASDPRARAVVLTTHDLAVLILREPITEALGADPLSPAGATTWGTELADIYRGLQPPETSEETS</sequence>
<dbReference type="GO" id="GO:0000976">
    <property type="term" value="F:transcription cis-regulatory region binding"/>
    <property type="evidence" value="ECO:0007669"/>
    <property type="project" value="TreeGrafter"/>
</dbReference>
<dbReference type="GO" id="GO:0003700">
    <property type="term" value="F:DNA-binding transcription factor activity"/>
    <property type="evidence" value="ECO:0007669"/>
    <property type="project" value="TreeGrafter"/>
</dbReference>
<proteinExistence type="predicted"/>
<reference evidence="4 5" key="1">
    <citation type="submission" date="2020-11" db="EMBL/GenBank/DDBJ databases">
        <title>Amino acid is mineralized and recycled by bacteria in oceanic microbiome.</title>
        <authorList>
            <person name="Zheng L.Y."/>
        </authorList>
    </citation>
    <scope>NUCLEOTIDE SEQUENCE [LARGE SCALE GENOMIC DNA]</scope>
    <source>
        <strain evidence="4 5">A32-1</strain>
    </source>
</reference>
<accession>A0A7S8MX64</accession>
<dbReference type="EMBL" id="CP064760">
    <property type="protein sequence ID" value="QPE04820.1"/>
    <property type="molecule type" value="Genomic_DNA"/>
</dbReference>
<dbReference type="Pfam" id="PF17933">
    <property type="entry name" value="TetR_C_25"/>
    <property type="match status" value="1"/>
</dbReference>
<dbReference type="AlphaFoldDB" id="A0A7S8MX64"/>
<gene>
    <name evidence="4" type="ORF">IT882_01345</name>
</gene>
<dbReference type="SUPFAM" id="SSF46689">
    <property type="entry name" value="Homeodomain-like"/>
    <property type="match status" value="1"/>
</dbReference>
<evidence type="ECO:0000313" key="4">
    <source>
        <dbReference type="EMBL" id="QPE04820.1"/>
    </source>
</evidence>
<dbReference type="InterPro" id="IPR009057">
    <property type="entry name" value="Homeodomain-like_sf"/>
</dbReference>
<dbReference type="Proteomes" id="UP000594480">
    <property type="component" value="Chromosome"/>
</dbReference>
<dbReference type="InterPro" id="IPR050109">
    <property type="entry name" value="HTH-type_TetR-like_transc_reg"/>
</dbReference>
<dbReference type="PROSITE" id="PS50977">
    <property type="entry name" value="HTH_TETR_2"/>
    <property type="match status" value="1"/>
</dbReference>
<protein>
    <submittedName>
        <fullName evidence="4">TetR family transcriptional regulator</fullName>
    </submittedName>
</protein>
<evidence type="ECO:0000259" key="3">
    <source>
        <dbReference type="PROSITE" id="PS50977"/>
    </source>
</evidence>
<evidence type="ECO:0000256" key="1">
    <source>
        <dbReference type="ARBA" id="ARBA00023125"/>
    </source>
</evidence>
<dbReference type="KEGG" id="msf:IT882_01345"/>
<dbReference type="PANTHER" id="PTHR30055:SF146">
    <property type="entry name" value="HTH-TYPE TRANSCRIPTIONAL DUAL REGULATOR CECR"/>
    <property type="match status" value="1"/>
</dbReference>
<evidence type="ECO:0000256" key="2">
    <source>
        <dbReference type="PROSITE-ProRule" id="PRU00335"/>
    </source>
</evidence>
<keyword evidence="5" id="KW-1185">Reference proteome</keyword>
<dbReference type="InterPro" id="IPR041484">
    <property type="entry name" value="TetR_C_25"/>
</dbReference>
<dbReference type="InterPro" id="IPR001647">
    <property type="entry name" value="HTH_TetR"/>
</dbReference>
<dbReference type="Pfam" id="PF00440">
    <property type="entry name" value="TetR_N"/>
    <property type="match status" value="1"/>
</dbReference>